<gene>
    <name evidence="1" type="ORF">OGM63_16515</name>
</gene>
<name>A0ABT3B150_9CYAN</name>
<sequence length="147" mass="16265">MILIQRGRRILTAFVLILVLTISTACSSGNVAQLDRTTNPPAIGATTAYAELERGNTPTGQTFADWVVQSSKGLIRDAYVRDNNKLGIVISPQVRPNEVRDLAKSLAQGFRKNFPNQDLTVLIYAPDKQLILTTKYDVQTNKIEYNA</sequence>
<organism evidence="1 2">
    <name type="scientific">Plectonema radiosum NIES-515</name>
    <dbReference type="NCBI Taxonomy" id="2986073"/>
    <lineage>
        <taxon>Bacteria</taxon>
        <taxon>Bacillati</taxon>
        <taxon>Cyanobacteriota</taxon>
        <taxon>Cyanophyceae</taxon>
        <taxon>Oscillatoriophycideae</taxon>
        <taxon>Oscillatoriales</taxon>
        <taxon>Microcoleaceae</taxon>
        <taxon>Plectonema</taxon>
    </lineage>
</organism>
<keyword evidence="2" id="KW-1185">Reference proteome</keyword>
<proteinExistence type="predicted"/>
<reference evidence="1 2" key="1">
    <citation type="submission" date="2022-10" db="EMBL/GenBank/DDBJ databases">
        <title>Identification of biosynthetic pathway for the production of the potent trypsin inhibitor radiosumin.</title>
        <authorList>
            <person name="Fewer D.P."/>
            <person name="Delbaje E."/>
            <person name="Ouyang X."/>
            <person name="Agostino P.D."/>
            <person name="Wahlsten M."/>
            <person name="Jokela J."/>
            <person name="Permi P."/>
            <person name="Haapaniemi E."/>
            <person name="Koistinen H."/>
        </authorList>
    </citation>
    <scope>NUCLEOTIDE SEQUENCE [LARGE SCALE GENOMIC DNA]</scope>
    <source>
        <strain evidence="1 2">NIES-515</strain>
    </source>
</reference>
<comment type="caution">
    <text evidence="1">The sequence shown here is derived from an EMBL/GenBank/DDBJ whole genome shotgun (WGS) entry which is preliminary data.</text>
</comment>
<evidence type="ECO:0000313" key="2">
    <source>
        <dbReference type="Proteomes" id="UP001526143"/>
    </source>
</evidence>
<dbReference type="EMBL" id="JAOWRF010000239">
    <property type="protein sequence ID" value="MCV3215096.1"/>
    <property type="molecule type" value="Genomic_DNA"/>
</dbReference>
<dbReference type="RefSeq" id="WP_263746684.1">
    <property type="nucleotide sequence ID" value="NZ_JAOWRF010000239.1"/>
</dbReference>
<dbReference type="Proteomes" id="UP001526143">
    <property type="component" value="Unassembled WGS sequence"/>
</dbReference>
<evidence type="ECO:0008006" key="3">
    <source>
        <dbReference type="Google" id="ProtNLM"/>
    </source>
</evidence>
<accession>A0ABT3B150</accession>
<protein>
    <recommendedName>
        <fullName evidence="3">Lipoprotein</fullName>
    </recommendedName>
</protein>
<evidence type="ECO:0000313" key="1">
    <source>
        <dbReference type="EMBL" id="MCV3215096.1"/>
    </source>
</evidence>
<dbReference type="PROSITE" id="PS51257">
    <property type="entry name" value="PROKAR_LIPOPROTEIN"/>
    <property type="match status" value="1"/>
</dbReference>